<dbReference type="Pfam" id="PF03109">
    <property type="entry name" value="ABC1"/>
    <property type="match status" value="1"/>
</dbReference>
<evidence type="ECO:0000256" key="6">
    <source>
        <dbReference type="ARBA" id="ARBA00022840"/>
    </source>
</evidence>
<name>A0A381SQF1_9ZZZZ</name>
<dbReference type="Gene3D" id="1.10.510.10">
    <property type="entry name" value="Transferase(Phosphotransferase) domain 1"/>
    <property type="match status" value="1"/>
</dbReference>
<comment type="similarity">
    <text evidence="1">Belongs to the protein kinase superfamily. BUD32 family.</text>
</comment>
<evidence type="ECO:0000256" key="7">
    <source>
        <dbReference type="ARBA" id="ARBA00047899"/>
    </source>
</evidence>
<dbReference type="InterPro" id="IPR011009">
    <property type="entry name" value="Kinase-like_dom_sf"/>
</dbReference>
<keyword evidence="4" id="KW-0547">Nucleotide-binding</keyword>
<reference evidence="10" key="1">
    <citation type="submission" date="2018-05" db="EMBL/GenBank/DDBJ databases">
        <authorList>
            <person name="Lanie J.A."/>
            <person name="Ng W.-L."/>
            <person name="Kazmierczak K.M."/>
            <person name="Andrzejewski T.M."/>
            <person name="Davidsen T.M."/>
            <person name="Wayne K.J."/>
            <person name="Tettelin H."/>
            <person name="Glass J.I."/>
            <person name="Rusch D."/>
            <person name="Podicherti R."/>
            <person name="Tsui H.-C.T."/>
            <person name="Winkler M.E."/>
        </authorList>
    </citation>
    <scope>NUCLEOTIDE SEQUENCE</scope>
</reference>
<dbReference type="InterPro" id="IPR004147">
    <property type="entry name" value="ABC1_dom"/>
</dbReference>
<dbReference type="GO" id="GO:0004674">
    <property type="term" value="F:protein serine/threonine kinase activity"/>
    <property type="evidence" value="ECO:0007669"/>
    <property type="project" value="UniProtKB-EC"/>
</dbReference>
<sequence>MRSEVRIIVKLISNGLAVPSLYSVDVANSQIIMEFLEGMTLEQALRNKDFEKNLVGTAELLASIHSLGVIHGDPTTSNFIVNEKIHAIDFGLAGISEDAEARASDLRVLLESLDSHHSEISGRDIFLKAYSEWPNSGSVLEALKVLELRGRYNLMRG</sequence>
<evidence type="ECO:0000256" key="4">
    <source>
        <dbReference type="ARBA" id="ARBA00022741"/>
    </source>
</evidence>
<dbReference type="AlphaFoldDB" id="A0A381SQF1"/>
<evidence type="ECO:0000259" key="9">
    <source>
        <dbReference type="Pfam" id="PF03109"/>
    </source>
</evidence>
<dbReference type="SUPFAM" id="SSF56112">
    <property type="entry name" value="Protein kinase-like (PK-like)"/>
    <property type="match status" value="1"/>
</dbReference>
<evidence type="ECO:0000256" key="3">
    <source>
        <dbReference type="ARBA" id="ARBA00022679"/>
    </source>
</evidence>
<evidence type="ECO:0000256" key="5">
    <source>
        <dbReference type="ARBA" id="ARBA00022777"/>
    </source>
</evidence>
<evidence type="ECO:0000256" key="8">
    <source>
        <dbReference type="ARBA" id="ARBA00048679"/>
    </source>
</evidence>
<comment type="catalytic activity">
    <reaction evidence="7">
        <text>L-threonyl-[protein] + ATP = O-phospho-L-threonyl-[protein] + ADP + H(+)</text>
        <dbReference type="Rhea" id="RHEA:46608"/>
        <dbReference type="Rhea" id="RHEA-COMP:11060"/>
        <dbReference type="Rhea" id="RHEA-COMP:11605"/>
        <dbReference type="ChEBI" id="CHEBI:15378"/>
        <dbReference type="ChEBI" id="CHEBI:30013"/>
        <dbReference type="ChEBI" id="CHEBI:30616"/>
        <dbReference type="ChEBI" id="CHEBI:61977"/>
        <dbReference type="ChEBI" id="CHEBI:456216"/>
        <dbReference type="EC" id="2.7.11.1"/>
    </reaction>
</comment>
<keyword evidence="3" id="KW-0808">Transferase</keyword>
<dbReference type="GO" id="GO:0005829">
    <property type="term" value="C:cytosol"/>
    <property type="evidence" value="ECO:0007669"/>
    <property type="project" value="TreeGrafter"/>
</dbReference>
<dbReference type="Gene3D" id="3.30.200.20">
    <property type="entry name" value="Phosphorylase Kinase, domain 1"/>
    <property type="match status" value="1"/>
</dbReference>
<organism evidence="10">
    <name type="scientific">marine metagenome</name>
    <dbReference type="NCBI Taxonomy" id="408172"/>
    <lineage>
        <taxon>unclassified sequences</taxon>
        <taxon>metagenomes</taxon>
        <taxon>ecological metagenomes</taxon>
    </lineage>
</organism>
<evidence type="ECO:0000256" key="1">
    <source>
        <dbReference type="ARBA" id="ARBA00010630"/>
    </source>
</evidence>
<dbReference type="PANTHER" id="PTHR12209:SF0">
    <property type="entry name" value="EKC_KEOPS COMPLEX SUBUNIT TP53RK"/>
    <property type="match status" value="1"/>
</dbReference>
<dbReference type="EMBL" id="UINC01003360">
    <property type="protein sequence ID" value="SVA05634.1"/>
    <property type="molecule type" value="Genomic_DNA"/>
</dbReference>
<dbReference type="GO" id="GO:0005524">
    <property type="term" value="F:ATP binding"/>
    <property type="evidence" value="ECO:0007669"/>
    <property type="project" value="UniProtKB-KW"/>
</dbReference>
<keyword evidence="6" id="KW-0067">ATP-binding</keyword>
<gene>
    <name evidence="10" type="ORF">METZ01_LOCUS58488</name>
</gene>
<evidence type="ECO:0000313" key="10">
    <source>
        <dbReference type="EMBL" id="SVA05634.1"/>
    </source>
</evidence>
<feature type="domain" description="ABC1 atypical kinase-like" evidence="9">
    <location>
        <begin position="15"/>
        <end position="98"/>
    </location>
</feature>
<accession>A0A381SQF1</accession>
<dbReference type="PANTHER" id="PTHR12209">
    <property type="entry name" value="NON-SPECIFIC SERINE/THREONINE PROTEIN KINASE"/>
    <property type="match status" value="1"/>
</dbReference>
<evidence type="ECO:0000256" key="2">
    <source>
        <dbReference type="ARBA" id="ARBA00012513"/>
    </source>
</evidence>
<keyword evidence="5" id="KW-0418">Kinase</keyword>
<proteinExistence type="inferred from homology"/>
<comment type="catalytic activity">
    <reaction evidence="8">
        <text>L-seryl-[protein] + ATP = O-phospho-L-seryl-[protein] + ADP + H(+)</text>
        <dbReference type="Rhea" id="RHEA:17989"/>
        <dbReference type="Rhea" id="RHEA-COMP:9863"/>
        <dbReference type="Rhea" id="RHEA-COMP:11604"/>
        <dbReference type="ChEBI" id="CHEBI:15378"/>
        <dbReference type="ChEBI" id="CHEBI:29999"/>
        <dbReference type="ChEBI" id="CHEBI:30616"/>
        <dbReference type="ChEBI" id="CHEBI:83421"/>
        <dbReference type="ChEBI" id="CHEBI:456216"/>
        <dbReference type="EC" id="2.7.11.1"/>
    </reaction>
</comment>
<dbReference type="EC" id="2.7.11.1" evidence="2"/>
<protein>
    <recommendedName>
        <fullName evidence="2">non-specific serine/threonine protein kinase</fullName>
        <ecNumber evidence="2">2.7.11.1</ecNumber>
    </recommendedName>
</protein>